<dbReference type="OrthoDB" id="34459at2"/>
<reference evidence="1 2" key="1">
    <citation type="submission" date="2019-12" db="EMBL/GenBank/DDBJ databases">
        <title>Genomic-based taxomic classification of the family Erythrobacteraceae.</title>
        <authorList>
            <person name="Xu L."/>
        </authorList>
    </citation>
    <scope>NUCLEOTIDE SEQUENCE [LARGE SCALE GENOMIC DNA]</scope>
    <source>
        <strain evidence="1 2">KCTC 42453</strain>
    </source>
</reference>
<dbReference type="Proteomes" id="UP000431922">
    <property type="component" value="Unassembled WGS sequence"/>
</dbReference>
<organism evidence="1 2">
    <name type="scientific">Allopontixanthobacter sediminis</name>
    <dbReference type="NCBI Taxonomy" id="1689985"/>
    <lineage>
        <taxon>Bacteria</taxon>
        <taxon>Pseudomonadati</taxon>
        <taxon>Pseudomonadota</taxon>
        <taxon>Alphaproteobacteria</taxon>
        <taxon>Sphingomonadales</taxon>
        <taxon>Erythrobacteraceae</taxon>
        <taxon>Allopontixanthobacter</taxon>
    </lineage>
</organism>
<accession>A0A845B3K6</accession>
<dbReference type="Pfam" id="PF11625">
    <property type="entry name" value="DUF3253"/>
    <property type="match status" value="1"/>
</dbReference>
<evidence type="ECO:0000313" key="1">
    <source>
        <dbReference type="EMBL" id="MXP44970.1"/>
    </source>
</evidence>
<keyword evidence="2" id="KW-1185">Reference proteome</keyword>
<evidence type="ECO:0000313" key="2">
    <source>
        <dbReference type="Proteomes" id="UP000431922"/>
    </source>
</evidence>
<gene>
    <name evidence="1" type="ORF">GRI65_10935</name>
</gene>
<sequence length="83" mass="9029">MEVANAAVLNLLTEREPGATICPSEVARRIASDDDANWRKVMPLVLAAVDHLLDRESIKLSWKGKALSARTGPYRIGRANDSG</sequence>
<dbReference type="InterPro" id="IPR036388">
    <property type="entry name" value="WH-like_DNA-bd_sf"/>
</dbReference>
<protein>
    <submittedName>
        <fullName evidence="1">DUF3253 domain-containing protein</fullName>
    </submittedName>
</protein>
<dbReference type="InterPro" id="IPR021660">
    <property type="entry name" value="DUF3253"/>
</dbReference>
<name>A0A845B3K6_9SPHN</name>
<proteinExistence type="predicted"/>
<dbReference type="SUPFAM" id="SSF46785">
    <property type="entry name" value="Winged helix' DNA-binding domain"/>
    <property type="match status" value="1"/>
</dbReference>
<dbReference type="EMBL" id="WTYL01000003">
    <property type="protein sequence ID" value="MXP44970.1"/>
    <property type="molecule type" value="Genomic_DNA"/>
</dbReference>
<comment type="caution">
    <text evidence="1">The sequence shown here is derived from an EMBL/GenBank/DDBJ whole genome shotgun (WGS) entry which is preliminary data.</text>
</comment>
<dbReference type="Gene3D" id="1.10.10.10">
    <property type="entry name" value="Winged helix-like DNA-binding domain superfamily/Winged helix DNA-binding domain"/>
    <property type="match status" value="1"/>
</dbReference>
<dbReference type="InterPro" id="IPR036390">
    <property type="entry name" value="WH_DNA-bd_sf"/>
</dbReference>
<dbReference type="AlphaFoldDB" id="A0A845B3K6"/>